<proteinExistence type="predicted"/>
<evidence type="ECO:0000313" key="1">
    <source>
        <dbReference type="EMBL" id="EWY41866.1"/>
    </source>
</evidence>
<dbReference type="AlphaFoldDB" id="W9HAU8"/>
<comment type="caution">
    <text evidence="1">The sequence shown here is derived from an EMBL/GenBank/DDBJ whole genome shotgun (WGS) entry which is preliminary data.</text>
</comment>
<protein>
    <submittedName>
        <fullName evidence="1">Uncharacterized protein</fullName>
    </submittedName>
</protein>
<dbReference type="EMBL" id="AVFL01000003">
    <property type="protein sequence ID" value="EWY41866.1"/>
    <property type="molecule type" value="Genomic_DNA"/>
</dbReference>
<reference evidence="1 2" key="1">
    <citation type="submission" date="2013-08" db="EMBL/GenBank/DDBJ databases">
        <title>The genome sequence of Skermanella stibiiresistens.</title>
        <authorList>
            <person name="Zhu W."/>
            <person name="Wang G."/>
        </authorList>
    </citation>
    <scope>NUCLEOTIDE SEQUENCE [LARGE SCALE GENOMIC DNA]</scope>
    <source>
        <strain evidence="1 2">SB22</strain>
    </source>
</reference>
<accession>W9HAU8</accession>
<sequence length="42" mass="4706">MDRVNGMPMLLPLVEENDRGMEARKVGVRWFEQDASIDGGGE</sequence>
<keyword evidence="2" id="KW-1185">Reference proteome</keyword>
<name>W9HAU8_9PROT</name>
<gene>
    <name evidence="1" type="ORF">N825_25030</name>
</gene>
<dbReference type="Proteomes" id="UP000019486">
    <property type="component" value="Unassembled WGS sequence"/>
</dbReference>
<organism evidence="1 2">
    <name type="scientific">Skermanella stibiiresistens SB22</name>
    <dbReference type="NCBI Taxonomy" id="1385369"/>
    <lineage>
        <taxon>Bacteria</taxon>
        <taxon>Pseudomonadati</taxon>
        <taxon>Pseudomonadota</taxon>
        <taxon>Alphaproteobacteria</taxon>
        <taxon>Rhodospirillales</taxon>
        <taxon>Azospirillaceae</taxon>
        <taxon>Skermanella</taxon>
    </lineage>
</organism>
<evidence type="ECO:0000313" key="2">
    <source>
        <dbReference type="Proteomes" id="UP000019486"/>
    </source>
</evidence>